<organism evidence="2 3">
    <name type="scientific">Ascaris lumbricoides</name>
    <name type="common">Giant roundworm</name>
    <dbReference type="NCBI Taxonomy" id="6252"/>
    <lineage>
        <taxon>Eukaryota</taxon>
        <taxon>Metazoa</taxon>
        <taxon>Ecdysozoa</taxon>
        <taxon>Nematoda</taxon>
        <taxon>Chromadorea</taxon>
        <taxon>Rhabditida</taxon>
        <taxon>Spirurina</taxon>
        <taxon>Ascaridomorpha</taxon>
        <taxon>Ascaridoidea</taxon>
        <taxon>Ascarididae</taxon>
        <taxon>Ascaris</taxon>
    </lineage>
</organism>
<dbReference type="AlphaFoldDB" id="A0A0M3INS4"/>
<reference evidence="3" key="1">
    <citation type="submission" date="2017-02" db="UniProtKB">
        <authorList>
            <consortium name="WormBaseParasite"/>
        </authorList>
    </citation>
    <scope>IDENTIFICATION</scope>
</reference>
<dbReference type="Pfam" id="PF22928">
    <property type="entry name" value="INTS1_R4"/>
    <property type="match status" value="1"/>
</dbReference>
<evidence type="ECO:0000259" key="1">
    <source>
        <dbReference type="Pfam" id="PF22928"/>
    </source>
</evidence>
<feature type="domain" description="Integrator complex subunit 1 R4" evidence="1">
    <location>
        <begin position="7"/>
        <end position="71"/>
    </location>
</feature>
<dbReference type="Proteomes" id="UP000036681">
    <property type="component" value="Unplaced"/>
</dbReference>
<protein>
    <submittedName>
        <fullName evidence="3">Cse1 domain-containing protein</fullName>
    </submittedName>
</protein>
<proteinExistence type="predicted"/>
<keyword evidence="2" id="KW-1185">Reference proteome</keyword>
<dbReference type="InterPro" id="IPR053965">
    <property type="entry name" value="INTS1_R4"/>
</dbReference>
<name>A0A0M3INS4_ASCLU</name>
<sequence length="78" mass="8579">MTSILAQFEAADTSSGRVSVFEELLSLASDAPERIEPFLTLIQNAFVEPMPDLRRLAFQCAIKYVSANPSVDSEDKSL</sequence>
<evidence type="ECO:0000313" key="3">
    <source>
        <dbReference type="WBParaSite" id="ALUE_0002040201-mRNA-1"/>
    </source>
</evidence>
<dbReference type="WBParaSite" id="ALUE_0002040201-mRNA-1">
    <property type="protein sequence ID" value="ALUE_0002040201-mRNA-1"/>
    <property type="gene ID" value="ALUE_0002040201"/>
</dbReference>
<accession>A0A0M3INS4</accession>
<evidence type="ECO:0000313" key="2">
    <source>
        <dbReference type="Proteomes" id="UP000036681"/>
    </source>
</evidence>